<organism evidence="2 3">
    <name type="scientific">candidate division CPR2 bacterium GW2011_GWC1_41_48</name>
    <dbReference type="NCBI Taxonomy" id="1618344"/>
    <lineage>
        <taxon>Bacteria</taxon>
        <taxon>Bacteria division CPR2</taxon>
    </lineage>
</organism>
<feature type="domain" description="Nudix hydrolase" evidence="1">
    <location>
        <begin position="30"/>
        <end position="172"/>
    </location>
</feature>
<dbReference type="AlphaFoldDB" id="A0A0G0WCK8"/>
<comment type="caution">
    <text evidence="2">The sequence shown here is derived from an EMBL/GenBank/DDBJ whole genome shotgun (WGS) entry which is preliminary data.</text>
</comment>
<proteinExistence type="predicted"/>
<evidence type="ECO:0000259" key="1">
    <source>
        <dbReference type="PROSITE" id="PS51462"/>
    </source>
</evidence>
<dbReference type="EMBL" id="LCBL01000001">
    <property type="protein sequence ID" value="KKS09787.1"/>
    <property type="molecule type" value="Genomic_DNA"/>
</dbReference>
<dbReference type="PROSITE" id="PS51462">
    <property type="entry name" value="NUDIX"/>
    <property type="match status" value="1"/>
</dbReference>
<accession>A0A0G0WCK8</accession>
<dbReference type="CDD" id="cd04692">
    <property type="entry name" value="NUDIX_Hydrolase"/>
    <property type="match status" value="1"/>
</dbReference>
<dbReference type="GO" id="GO:0005737">
    <property type="term" value="C:cytoplasm"/>
    <property type="evidence" value="ECO:0007669"/>
    <property type="project" value="TreeGrafter"/>
</dbReference>
<evidence type="ECO:0000313" key="3">
    <source>
        <dbReference type="Proteomes" id="UP000033869"/>
    </source>
</evidence>
<name>A0A0G0WCK8_UNCC2</name>
<dbReference type="PANTHER" id="PTHR10885:SF20">
    <property type="entry name" value="NUDIX HYDROLASE DOMAIN-CONTAINING PROTEIN"/>
    <property type="match status" value="1"/>
</dbReference>
<evidence type="ECO:0000313" key="2">
    <source>
        <dbReference type="EMBL" id="KKS09787.1"/>
    </source>
</evidence>
<reference evidence="2 3" key="1">
    <citation type="journal article" date="2015" name="Nature">
        <title>rRNA introns, odd ribosomes, and small enigmatic genomes across a large radiation of phyla.</title>
        <authorList>
            <person name="Brown C.T."/>
            <person name="Hug L.A."/>
            <person name="Thomas B.C."/>
            <person name="Sharon I."/>
            <person name="Castelle C.J."/>
            <person name="Singh A."/>
            <person name="Wilkins M.J."/>
            <person name="Williams K.H."/>
            <person name="Banfield J.F."/>
        </authorList>
    </citation>
    <scope>NUCLEOTIDE SEQUENCE [LARGE SCALE GENOMIC DNA]</scope>
</reference>
<dbReference type="SUPFAM" id="SSF55811">
    <property type="entry name" value="Nudix"/>
    <property type="match status" value="1"/>
</dbReference>
<dbReference type="Gene3D" id="3.90.79.10">
    <property type="entry name" value="Nucleoside Triphosphate Pyrophosphohydrolase"/>
    <property type="match status" value="1"/>
</dbReference>
<dbReference type="PANTHER" id="PTHR10885">
    <property type="entry name" value="ISOPENTENYL-DIPHOSPHATE DELTA-ISOMERASE"/>
    <property type="match status" value="1"/>
</dbReference>
<protein>
    <recommendedName>
        <fullName evidence="1">Nudix hydrolase domain-containing protein</fullName>
    </recommendedName>
</protein>
<sequence length="188" mass="21711">MAEDLLEVLDENGNPTGEILPKKEVHQQGKWHRCTHIWLYNSKGEILLQKRSKIKDVHPGLLYVSGGGHIDAGETPEEGGIRELKEEIGLKANVEDLKFVYVRIVDAFVNNKKATYQNREFINVYLLKHDGSISNFKLQEEEVEKLELKPLEVFRMEINDPEKYKEYVQAKEYFEKVIDAALELAKAQ</sequence>
<dbReference type="InterPro" id="IPR000086">
    <property type="entry name" value="NUDIX_hydrolase_dom"/>
</dbReference>
<dbReference type="Pfam" id="PF00293">
    <property type="entry name" value="NUDIX"/>
    <property type="match status" value="1"/>
</dbReference>
<dbReference type="Proteomes" id="UP000033869">
    <property type="component" value="Unassembled WGS sequence"/>
</dbReference>
<gene>
    <name evidence="2" type="ORF">UU65_C0001G0192</name>
</gene>
<dbReference type="InterPro" id="IPR015797">
    <property type="entry name" value="NUDIX_hydrolase-like_dom_sf"/>
</dbReference>
<dbReference type="GO" id="GO:0004452">
    <property type="term" value="F:isopentenyl-diphosphate delta-isomerase activity"/>
    <property type="evidence" value="ECO:0007669"/>
    <property type="project" value="TreeGrafter"/>
</dbReference>
<dbReference type="GO" id="GO:0009240">
    <property type="term" value="P:isopentenyl diphosphate biosynthetic process"/>
    <property type="evidence" value="ECO:0007669"/>
    <property type="project" value="TreeGrafter"/>
</dbReference>